<sequence>MAPSANIISRRHAPRKMGGRRKNHRNHKKTFTSPKSPQSILAQARRNSFTSRRGHGGLFGAGSSNKINHLERKAGERTWKYSKFGLIPRSTEPFEKNCFDREPYPPGYVFVPKGDVYVTRNCRTTTKKSERIVYTVYDKTGKRTLGIRIPSDVYAAVLESAAATAETRANAIKLRDEKDLAHSRQILCTKFPLMPVESLEAILNHAFLKGSGRVGRTATITDERKADLAVEAHIRHTHTPYESMLHAGTGREEARKAVWSLIQAIKTAWEGGSAQPIDVLALRNRMVESN</sequence>
<dbReference type="EMBL" id="ML739044">
    <property type="protein sequence ID" value="KAE8355953.1"/>
    <property type="molecule type" value="Genomic_DNA"/>
</dbReference>
<dbReference type="PANTHER" id="PTHR38113">
    <property type="match status" value="1"/>
</dbReference>
<keyword evidence="4" id="KW-1185">Reference proteome</keyword>
<dbReference type="Pfam" id="PF10056">
    <property type="entry name" value="DUF2293"/>
    <property type="match status" value="1"/>
</dbReference>
<dbReference type="AlphaFoldDB" id="A0A5N6ZFG6"/>
<accession>A0A5N6ZFG6</accession>
<proteinExistence type="predicted"/>
<reference evidence="4" key="1">
    <citation type="submission" date="2019-04" db="EMBL/GenBank/DDBJ databases">
        <title>Friends and foes A comparative genomics studyof 23 Aspergillus species from section Flavi.</title>
        <authorList>
            <consortium name="DOE Joint Genome Institute"/>
            <person name="Kjaerbolling I."/>
            <person name="Vesth T."/>
            <person name="Frisvad J.C."/>
            <person name="Nybo J.L."/>
            <person name="Theobald S."/>
            <person name="Kildgaard S."/>
            <person name="Isbrandt T."/>
            <person name="Kuo A."/>
            <person name="Sato A."/>
            <person name="Lyhne E.K."/>
            <person name="Kogle M.E."/>
            <person name="Wiebenga A."/>
            <person name="Kun R.S."/>
            <person name="Lubbers R.J."/>
            <person name="Makela M.R."/>
            <person name="Barry K."/>
            <person name="Chovatia M."/>
            <person name="Clum A."/>
            <person name="Daum C."/>
            <person name="Haridas S."/>
            <person name="He G."/>
            <person name="LaButti K."/>
            <person name="Lipzen A."/>
            <person name="Mondo S."/>
            <person name="Riley R."/>
            <person name="Salamov A."/>
            <person name="Simmons B.A."/>
            <person name="Magnuson J.K."/>
            <person name="Henrissat B."/>
            <person name="Mortensen U.H."/>
            <person name="Larsen T.O."/>
            <person name="Devries R.P."/>
            <person name="Grigoriev I.V."/>
            <person name="Machida M."/>
            <person name="Baker S.E."/>
            <person name="Andersen M.R."/>
        </authorList>
    </citation>
    <scope>NUCLEOTIDE SEQUENCE [LARGE SCALE GENOMIC DNA]</scope>
    <source>
        <strain evidence="4">CBS 553.77</strain>
    </source>
</reference>
<name>A0A5N6ZFG6_9EURO</name>
<evidence type="ECO:0000313" key="4">
    <source>
        <dbReference type="Proteomes" id="UP000327118"/>
    </source>
</evidence>
<feature type="region of interest" description="Disordered" evidence="1">
    <location>
        <begin position="1"/>
        <end position="64"/>
    </location>
</feature>
<organism evidence="3 4">
    <name type="scientific">Aspergillus coremiiformis</name>
    <dbReference type="NCBI Taxonomy" id="138285"/>
    <lineage>
        <taxon>Eukaryota</taxon>
        <taxon>Fungi</taxon>
        <taxon>Dikarya</taxon>
        <taxon>Ascomycota</taxon>
        <taxon>Pezizomycotina</taxon>
        <taxon>Eurotiomycetes</taxon>
        <taxon>Eurotiomycetidae</taxon>
        <taxon>Eurotiales</taxon>
        <taxon>Aspergillaceae</taxon>
        <taxon>Aspergillus</taxon>
        <taxon>Aspergillus subgen. Circumdati</taxon>
    </lineage>
</organism>
<dbReference type="Proteomes" id="UP000327118">
    <property type="component" value="Unassembled WGS sequence"/>
</dbReference>
<evidence type="ECO:0000259" key="2">
    <source>
        <dbReference type="Pfam" id="PF10056"/>
    </source>
</evidence>
<gene>
    <name evidence="3" type="ORF">BDV28DRAFT_127917</name>
</gene>
<feature type="compositionally biased region" description="Basic residues" evidence="1">
    <location>
        <begin position="9"/>
        <end position="30"/>
    </location>
</feature>
<dbReference type="OrthoDB" id="5381833at2759"/>
<feature type="compositionally biased region" description="Polar residues" evidence="1">
    <location>
        <begin position="31"/>
        <end position="51"/>
    </location>
</feature>
<dbReference type="PANTHER" id="PTHR38113:SF2">
    <property type="entry name" value="DUF2293 DOMAIN-CONTAINING PROTEIN"/>
    <property type="match status" value="1"/>
</dbReference>
<evidence type="ECO:0000313" key="3">
    <source>
        <dbReference type="EMBL" id="KAE8355953.1"/>
    </source>
</evidence>
<protein>
    <recommendedName>
        <fullName evidence="2">DUF2293 domain-containing protein</fullName>
    </recommendedName>
</protein>
<feature type="domain" description="DUF2293" evidence="2">
    <location>
        <begin position="189"/>
        <end position="270"/>
    </location>
</feature>
<evidence type="ECO:0000256" key="1">
    <source>
        <dbReference type="SAM" id="MobiDB-lite"/>
    </source>
</evidence>
<dbReference type="InterPro" id="IPR018744">
    <property type="entry name" value="DUF2293"/>
</dbReference>